<feature type="region of interest" description="Disordered" evidence="2">
    <location>
        <begin position="948"/>
        <end position="988"/>
    </location>
</feature>
<proteinExistence type="predicted"/>
<evidence type="ECO:0000313" key="5">
    <source>
        <dbReference type="Proteomes" id="UP000887581"/>
    </source>
</evidence>
<dbReference type="GO" id="GO:0003676">
    <property type="term" value="F:nucleic acid binding"/>
    <property type="evidence" value="ECO:0007669"/>
    <property type="project" value="InterPro"/>
</dbReference>
<dbReference type="InterPro" id="IPR002999">
    <property type="entry name" value="Tudor"/>
</dbReference>
<name>A0A915PRC4_9BILA</name>
<dbReference type="SMART" id="SM00343">
    <property type="entry name" value="ZnF_C2HC"/>
    <property type="match status" value="2"/>
</dbReference>
<dbReference type="SMART" id="SM00333">
    <property type="entry name" value="TUDOR"/>
    <property type="match status" value="2"/>
</dbReference>
<organism evidence="5 6">
    <name type="scientific">Setaria digitata</name>
    <dbReference type="NCBI Taxonomy" id="48799"/>
    <lineage>
        <taxon>Eukaryota</taxon>
        <taxon>Metazoa</taxon>
        <taxon>Ecdysozoa</taxon>
        <taxon>Nematoda</taxon>
        <taxon>Chromadorea</taxon>
        <taxon>Rhabditida</taxon>
        <taxon>Spirurina</taxon>
        <taxon>Spiruromorpha</taxon>
        <taxon>Filarioidea</taxon>
        <taxon>Setariidae</taxon>
        <taxon>Setaria</taxon>
    </lineage>
</organism>
<dbReference type="PROSITE" id="PS50304">
    <property type="entry name" value="TUDOR"/>
    <property type="match status" value="1"/>
</dbReference>
<dbReference type="InterPro" id="IPR001878">
    <property type="entry name" value="Znf_CCHC"/>
</dbReference>
<dbReference type="AlphaFoldDB" id="A0A915PRC4"/>
<evidence type="ECO:0000256" key="2">
    <source>
        <dbReference type="SAM" id="MobiDB-lite"/>
    </source>
</evidence>
<feature type="domain" description="CCHC-type" evidence="3">
    <location>
        <begin position="916"/>
        <end position="931"/>
    </location>
</feature>
<dbReference type="Gene3D" id="2.30.30.140">
    <property type="match status" value="2"/>
</dbReference>
<feature type="domain" description="Tudor" evidence="4">
    <location>
        <begin position="1126"/>
        <end position="1184"/>
    </location>
</feature>
<keyword evidence="1" id="KW-0479">Metal-binding</keyword>
<feature type="compositionally biased region" description="Basic and acidic residues" evidence="2">
    <location>
        <begin position="948"/>
        <end position="961"/>
    </location>
</feature>
<evidence type="ECO:0000256" key="1">
    <source>
        <dbReference type="PROSITE-ProRule" id="PRU00047"/>
    </source>
</evidence>
<evidence type="ECO:0000259" key="3">
    <source>
        <dbReference type="PROSITE" id="PS50158"/>
    </source>
</evidence>
<dbReference type="GO" id="GO:0008270">
    <property type="term" value="F:zinc ion binding"/>
    <property type="evidence" value="ECO:0007669"/>
    <property type="project" value="UniProtKB-KW"/>
</dbReference>
<protein>
    <submittedName>
        <fullName evidence="6">CCHC-type domain-containing protein</fullName>
    </submittedName>
</protein>
<evidence type="ECO:0000313" key="6">
    <source>
        <dbReference type="WBParaSite" id="sdigi.contig36.g2493.t1"/>
    </source>
</evidence>
<accession>A0A915PRC4</accession>
<dbReference type="Pfam" id="PF00567">
    <property type="entry name" value="TUDOR"/>
    <property type="match status" value="1"/>
</dbReference>
<dbReference type="SUPFAM" id="SSF63748">
    <property type="entry name" value="Tudor/PWWP/MBT"/>
    <property type="match status" value="3"/>
</dbReference>
<reference evidence="6" key="1">
    <citation type="submission" date="2022-11" db="UniProtKB">
        <authorList>
            <consortium name="WormBaseParasite"/>
        </authorList>
    </citation>
    <scope>IDENTIFICATION</scope>
</reference>
<keyword evidence="1" id="KW-0862">Zinc</keyword>
<feature type="region of interest" description="Disordered" evidence="2">
    <location>
        <begin position="825"/>
        <end position="865"/>
    </location>
</feature>
<feature type="region of interest" description="Disordered" evidence="2">
    <location>
        <begin position="728"/>
        <end position="777"/>
    </location>
</feature>
<evidence type="ECO:0000259" key="4">
    <source>
        <dbReference type="PROSITE" id="PS50304"/>
    </source>
</evidence>
<dbReference type="PROSITE" id="PS50158">
    <property type="entry name" value="ZF_CCHC"/>
    <property type="match status" value="1"/>
</dbReference>
<keyword evidence="5" id="KW-1185">Reference proteome</keyword>
<feature type="compositionally biased region" description="Polar residues" evidence="2">
    <location>
        <begin position="741"/>
        <end position="769"/>
    </location>
</feature>
<keyword evidence="1" id="KW-0863">Zinc-finger</keyword>
<dbReference type="CDD" id="cd20379">
    <property type="entry name" value="Tudor_dTUD-like"/>
    <property type="match status" value="2"/>
</dbReference>
<sequence>MLSKTGGRALWIEELMEDTFPHQGHQHSPISPCTERLGCLNCNSKNHETSNCILPSHLVFKSGSEYPRRMVLLKLRCNVIFNPRHMLPYDYPLKGITLHVNRKDNCLYVRPQNLDEIYSALENFLFEIRQSVLCPATPSKINIGGVYLIRRQGSNVLARGVCAHMFFNWQMATQWQMYLIDVGQTEFVDQRSIYLLPSQLHSMPPMAIPLILANCRTGFKGPTTCTTDHFEMLNIGSTCVFALSSCYQGQSLSLAENGYYPSFVNSLYPPPLLARVFCGTSLRDEIFCKWGLPDITSQNHSIRPLYCPSTFSFNKFALKYSLPVTMAVRVTEKISQSHYWLRDASVCSMISKQIVLPSNGLWPYVEDKRSLACIAQIQRPVHKRSRYYRAIASNFNTEKSCCMVFLIDYGHTLFCDVHNLFDLSDQPPTVLYTIGAAFKCSVNRVNINKEVHIAKLAVDEKYIIQVIRKEDETSYSATIDMYIQADFQYPRPSASTDTTINNSHYPMLDSSNEISRNEGILEQSVAVGMNYNNIDSDSDNNNNNNNDNNSAMLKAILEELRTQISFKQEIENILQATDIKISVKLTQISNRIDELFNSLSLQSANNASHLLPVQQPYLYKDWQGVSKKGTGSQGFSSLACDGKDMTLYQSRQVRAVQRGCVICSQQRDAENQTSKSCCFCGAYVEKRQRRSTTSHHASFRRSVIPDLNATPFRPFTHVAVDGFHRTSTTSINSSSTAHSSCKNSNTPSNAESQLSSRSTSPADGESTNQESEENKNSCEKRMLSFMMKKAVIGDKLTADTDVKRWKKRMKETKKFTTINNSQDCESLKKDDTESQLPPAFPAVSDEFAGATPSTREGESDELADTKLNSVSIPFQERKDTHATYCDVNSQTQNISSNITLSETSHEMEDQKIPESCWICGKVGHLTKYCQSTPPAVWLLAQEMKKAQQKKSFEKPRDEKGRVLYTSDESSDDELNCSSDSDDGIKQVKNSSSLDHDIKLISDGDEKEELMAILKYKAYFQHVKVDVGHKYTVARSDDDTESSLWPLFFVQIQSDECQRMLEAHLDSLVASTPLTGSEMEHSKGTNELLMVSTGRIRISEGHSADTDDSLTHYKKNEDKSNELEFLHQIVGALCVAYCERFDAKFRAVITVVCSNVVEVFYVDYGNYEWVAHNMLWSIAQQDKITMSQPGMAIPCILSAYDQERVTSRLSPNDVVKMKLSVSCDRWGFRLKFQKQRPDGVCVVDLEGEGETN</sequence>
<dbReference type="WBParaSite" id="sdigi.contig36.g2493.t1">
    <property type="protein sequence ID" value="sdigi.contig36.g2493.t1"/>
    <property type="gene ID" value="sdigi.contig36.g2493"/>
</dbReference>
<feature type="compositionally biased region" description="Low complexity" evidence="2">
    <location>
        <begin position="728"/>
        <end position="740"/>
    </location>
</feature>
<dbReference type="Proteomes" id="UP000887581">
    <property type="component" value="Unplaced"/>
</dbReference>